<keyword evidence="2" id="KW-1185">Reference proteome</keyword>
<gene>
    <name evidence="1" type="ORF">MRB53_015987</name>
</gene>
<proteinExistence type="predicted"/>
<dbReference type="EMBL" id="CM056813">
    <property type="protein sequence ID" value="KAJ8639293.1"/>
    <property type="molecule type" value="Genomic_DNA"/>
</dbReference>
<evidence type="ECO:0000313" key="1">
    <source>
        <dbReference type="EMBL" id="KAJ8639293.1"/>
    </source>
</evidence>
<protein>
    <submittedName>
        <fullName evidence="1">Uncharacterized protein</fullName>
    </submittedName>
</protein>
<dbReference type="Proteomes" id="UP001234297">
    <property type="component" value="Chromosome 5"/>
</dbReference>
<accession>A0ACC2M0X2</accession>
<comment type="caution">
    <text evidence="1">The sequence shown here is derived from an EMBL/GenBank/DDBJ whole genome shotgun (WGS) entry which is preliminary data.</text>
</comment>
<organism evidence="1 2">
    <name type="scientific">Persea americana</name>
    <name type="common">Avocado</name>
    <dbReference type="NCBI Taxonomy" id="3435"/>
    <lineage>
        <taxon>Eukaryota</taxon>
        <taxon>Viridiplantae</taxon>
        <taxon>Streptophyta</taxon>
        <taxon>Embryophyta</taxon>
        <taxon>Tracheophyta</taxon>
        <taxon>Spermatophyta</taxon>
        <taxon>Magnoliopsida</taxon>
        <taxon>Magnoliidae</taxon>
        <taxon>Laurales</taxon>
        <taxon>Lauraceae</taxon>
        <taxon>Persea</taxon>
    </lineage>
</organism>
<reference evidence="1 2" key="1">
    <citation type="journal article" date="2022" name="Hortic Res">
        <title>A haplotype resolved chromosomal level avocado genome allows analysis of novel avocado genes.</title>
        <authorList>
            <person name="Nath O."/>
            <person name="Fletcher S.J."/>
            <person name="Hayward A."/>
            <person name="Shaw L.M."/>
            <person name="Masouleh A.K."/>
            <person name="Furtado A."/>
            <person name="Henry R.J."/>
            <person name="Mitter N."/>
        </authorList>
    </citation>
    <scope>NUCLEOTIDE SEQUENCE [LARGE SCALE GENOMIC DNA]</scope>
    <source>
        <strain evidence="2">cv. Hass</strain>
    </source>
</reference>
<sequence>MVEIPISSSWIYPLFTTTSLLLALLALIWTRERRPINAKHKQNIPPGPPTVPFVGNLDMLGPLPHLSLHKLSMHCGPIMSLRLGLVPTIVIFSAHFAGQFLKTHDSSFANRSITEARFVVDLNAMVGSLTTSITSKMVLGEEYVDVSGFAEMVHEVMKLVRAFNVADFIPHLAFFDLQGLRRHMKVIHTVFDQLFEKSTNVWKKMVGTKRTLLMLWCH</sequence>
<name>A0ACC2M0X2_PERAE</name>
<evidence type="ECO:0000313" key="2">
    <source>
        <dbReference type="Proteomes" id="UP001234297"/>
    </source>
</evidence>